<evidence type="ECO:0000256" key="12">
    <source>
        <dbReference type="ARBA" id="ARBA00023283"/>
    </source>
</evidence>
<keyword evidence="12" id="KW-0873">Pyrrolidone carboxylic acid</keyword>
<evidence type="ECO:0000259" key="17">
    <source>
        <dbReference type="SMART" id="SM00642"/>
    </source>
</evidence>
<comment type="caution">
    <text evidence="18">The sequence shown here is derived from an EMBL/GenBank/DDBJ whole genome shotgun (WGS) entry which is preliminary data.</text>
</comment>
<evidence type="ECO:0000256" key="13">
    <source>
        <dbReference type="ARBA" id="ARBA00023295"/>
    </source>
</evidence>
<evidence type="ECO:0000256" key="3">
    <source>
        <dbReference type="ARBA" id="ARBA00001923"/>
    </source>
</evidence>
<keyword evidence="7" id="KW-0378">Hydrolase</keyword>
<evidence type="ECO:0000256" key="9">
    <source>
        <dbReference type="ARBA" id="ARBA00023157"/>
    </source>
</evidence>
<name>A0A212CGQ1_CEREH</name>
<feature type="chain" id="PRO_5012284376" description="alpha-amylase" evidence="15">
    <location>
        <begin position="16"/>
        <end position="395"/>
    </location>
</feature>
<dbReference type="FunFam" id="2.60.40.1180:FF:000020">
    <property type="entry name" value="Pancreatic alpha-amylase"/>
    <property type="match status" value="1"/>
</dbReference>
<feature type="domain" description="Alpha-amylase C-terminal" evidence="16">
    <location>
        <begin position="306"/>
        <end position="394"/>
    </location>
</feature>
<dbReference type="EMBL" id="MKHE01000020">
    <property type="protein sequence ID" value="OWK05197.1"/>
    <property type="molecule type" value="Genomic_DNA"/>
</dbReference>
<sequence length="395" mass="43776">MKFFLLLSVIGFCWAQHAPHTKSGRTSIVHLFEWRWVDVALECERYLAPKGFGGVQISPPNENVVITDPSRPWWERYQPVSYKLCTRSGNESEFKDMVTRCNNVGVRIYVDAVINHMTGSGVSAGTSSTCGSYFNPGTRDFPAVPYSGWDFNDGKCKTGNGEIKSYNVAYQVRDCRLVGLLDLALAKDYVRSTIAEYLNRLIDIGVIDLGGETIASSEYFGNGHVTEFKYGAKLGTVLRKWNGEKMAYLKNWGEGWGFMPSDRALVFVDNHDNQRGHGAGGASILTFWDARNMVIFRNVVDGQPFTNWWDNGSNQVAFGRGNKGFIVFNNDDWALSATLQTGLPSGTYCDVISGDKIGDNCTGIQINVSCDGNAYFSISNSAEDPFIAIHTESKL</sequence>
<comment type="catalytic activity">
    <reaction evidence="1">
        <text>Endohydrolysis of (1-&gt;4)-alpha-D-glucosidic linkages in polysaccharides containing three or more (1-&gt;4)-alpha-linked D-glucose units.</text>
        <dbReference type="EC" id="3.2.1.1"/>
    </reaction>
</comment>
<dbReference type="PANTHER" id="PTHR43447">
    <property type="entry name" value="ALPHA-AMYLASE"/>
    <property type="match status" value="1"/>
</dbReference>
<dbReference type="AlphaFoldDB" id="A0A212CGQ1"/>
<dbReference type="SUPFAM" id="SSF51445">
    <property type="entry name" value="(Trans)glycosidases"/>
    <property type="match status" value="1"/>
</dbReference>
<evidence type="ECO:0000256" key="11">
    <source>
        <dbReference type="ARBA" id="ARBA00023277"/>
    </source>
</evidence>
<dbReference type="GO" id="GO:0046872">
    <property type="term" value="F:metal ion binding"/>
    <property type="evidence" value="ECO:0007669"/>
    <property type="project" value="UniProtKB-KW"/>
</dbReference>
<evidence type="ECO:0000256" key="14">
    <source>
        <dbReference type="RuleBase" id="RU003615"/>
    </source>
</evidence>
<proteinExistence type="inferred from homology"/>
<dbReference type="SUPFAM" id="SSF51011">
    <property type="entry name" value="Glycosyl hydrolase domain"/>
    <property type="match status" value="1"/>
</dbReference>
<keyword evidence="8" id="KW-0106">Calcium</keyword>
<evidence type="ECO:0000313" key="19">
    <source>
        <dbReference type="Proteomes" id="UP000242450"/>
    </source>
</evidence>
<dbReference type="InterPro" id="IPR006048">
    <property type="entry name" value="A-amylase/branching_C"/>
</dbReference>
<comment type="similarity">
    <text evidence="4 14">Belongs to the glycosyl hydrolase 13 family.</text>
</comment>
<gene>
    <name evidence="18" type="ORF">Celaphus_00002261</name>
</gene>
<protein>
    <recommendedName>
        <fullName evidence="5">alpha-amylase</fullName>
        <ecNumber evidence="5">3.2.1.1</ecNumber>
    </recommendedName>
</protein>
<keyword evidence="19" id="KW-1185">Reference proteome</keyword>
<keyword evidence="11" id="KW-0119">Carbohydrate metabolism</keyword>
<evidence type="ECO:0000256" key="7">
    <source>
        <dbReference type="ARBA" id="ARBA00022801"/>
    </source>
</evidence>
<keyword evidence="6" id="KW-0479">Metal-binding</keyword>
<evidence type="ECO:0000259" key="16">
    <source>
        <dbReference type="SMART" id="SM00632"/>
    </source>
</evidence>
<keyword evidence="10" id="KW-0868">Chloride</keyword>
<comment type="cofactor">
    <cofactor evidence="3">
        <name>chloride</name>
        <dbReference type="ChEBI" id="CHEBI:17996"/>
    </cofactor>
</comment>
<dbReference type="InterPro" id="IPR017853">
    <property type="entry name" value="GH"/>
</dbReference>
<feature type="signal peptide" evidence="15">
    <location>
        <begin position="1"/>
        <end position="15"/>
    </location>
</feature>
<dbReference type="InterPro" id="IPR013780">
    <property type="entry name" value="Glyco_hydro_b"/>
</dbReference>
<dbReference type="SMART" id="SM00632">
    <property type="entry name" value="Aamy_C"/>
    <property type="match status" value="1"/>
</dbReference>
<evidence type="ECO:0000256" key="2">
    <source>
        <dbReference type="ARBA" id="ARBA00001913"/>
    </source>
</evidence>
<dbReference type="Proteomes" id="UP000242450">
    <property type="component" value="Chromosome 20"/>
</dbReference>
<dbReference type="OrthoDB" id="550577at2759"/>
<dbReference type="GO" id="GO:0005975">
    <property type="term" value="P:carbohydrate metabolic process"/>
    <property type="evidence" value="ECO:0007669"/>
    <property type="project" value="InterPro"/>
</dbReference>
<evidence type="ECO:0000313" key="18">
    <source>
        <dbReference type="EMBL" id="OWK05197.1"/>
    </source>
</evidence>
<evidence type="ECO:0000256" key="8">
    <source>
        <dbReference type="ARBA" id="ARBA00022837"/>
    </source>
</evidence>
<organism evidence="18 19">
    <name type="scientific">Cervus elaphus hippelaphus</name>
    <name type="common">European red deer</name>
    <dbReference type="NCBI Taxonomy" id="46360"/>
    <lineage>
        <taxon>Eukaryota</taxon>
        <taxon>Metazoa</taxon>
        <taxon>Chordata</taxon>
        <taxon>Craniata</taxon>
        <taxon>Vertebrata</taxon>
        <taxon>Euteleostomi</taxon>
        <taxon>Mammalia</taxon>
        <taxon>Eutheria</taxon>
        <taxon>Laurasiatheria</taxon>
        <taxon>Artiodactyla</taxon>
        <taxon>Ruminantia</taxon>
        <taxon>Pecora</taxon>
        <taxon>Cervidae</taxon>
        <taxon>Cervinae</taxon>
        <taxon>Cervus</taxon>
    </lineage>
</organism>
<dbReference type="EC" id="3.2.1.1" evidence="5"/>
<evidence type="ECO:0000256" key="10">
    <source>
        <dbReference type="ARBA" id="ARBA00023214"/>
    </source>
</evidence>
<evidence type="ECO:0000256" key="5">
    <source>
        <dbReference type="ARBA" id="ARBA00012595"/>
    </source>
</evidence>
<evidence type="ECO:0000256" key="15">
    <source>
        <dbReference type="SAM" id="SignalP"/>
    </source>
</evidence>
<dbReference type="Gene3D" id="2.60.40.1180">
    <property type="entry name" value="Golgi alpha-mannosidase II"/>
    <property type="match status" value="1"/>
</dbReference>
<reference evidence="18 19" key="1">
    <citation type="journal article" date="2018" name="Mol. Genet. Genomics">
        <title>The red deer Cervus elaphus genome CerEla1.0: sequencing, annotating, genes, and chromosomes.</title>
        <authorList>
            <person name="Bana N.A."/>
            <person name="Nyiri A."/>
            <person name="Nagy J."/>
            <person name="Frank K."/>
            <person name="Nagy T."/>
            <person name="Steger V."/>
            <person name="Schiller M."/>
            <person name="Lakatos P."/>
            <person name="Sugar L."/>
            <person name="Horn P."/>
            <person name="Barta E."/>
            <person name="Orosz L."/>
        </authorList>
    </citation>
    <scope>NUCLEOTIDE SEQUENCE [LARGE SCALE GENOMIC DNA]</scope>
    <source>
        <strain evidence="18">Hungarian</strain>
    </source>
</reference>
<dbReference type="InterPro" id="IPR006046">
    <property type="entry name" value="Alpha_amylase"/>
</dbReference>
<keyword evidence="9" id="KW-1015">Disulfide bond</keyword>
<dbReference type="PRINTS" id="PR00110">
    <property type="entry name" value="ALPHAAMYLASE"/>
</dbReference>
<dbReference type="InterPro" id="IPR006047">
    <property type="entry name" value="GH13_cat_dom"/>
</dbReference>
<keyword evidence="13" id="KW-0326">Glycosidase</keyword>
<keyword evidence="15" id="KW-0732">Signal</keyword>
<evidence type="ECO:0000256" key="4">
    <source>
        <dbReference type="ARBA" id="ARBA00008061"/>
    </source>
</evidence>
<dbReference type="InterPro" id="IPR031319">
    <property type="entry name" value="A-amylase_C"/>
</dbReference>
<dbReference type="GO" id="GO:0004556">
    <property type="term" value="F:alpha-amylase activity"/>
    <property type="evidence" value="ECO:0007669"/>
    <property type="project" value="UniProtKB-EC"/>
</dbReference>
<comment type="cofactor">
    <cofactor evidence="2">
        <name>Ca(2+)</name>
        <dbReference type="ChEBI" id="CHEBI:29108"/>
    </cofactor>
</comment>
<feature type="domain" description="Glycosyl hydrolase family 13 catalytic" evidence="17">
    <location>
        <begin position="26"/>
        <end position="346"/>
    </location>
</feature>
<dbReference type="SMART" id="SM00642">
    <property type="entry name" value="Aamy"/>
    <property type="match status" value="1"/>
</dbReference>
<accession>A0A212CGQ1</accession>
<dbReference type="Gene3D" id="3.20.20.80">
    <property type="entry name" value="Glycosidases"/>
    <property type="match status" value="2"/>
</dbReference>
<evidence type="ECO:0000256" key="6">
    <source>
        <dbReference type="ARBA" id="ARBA00022723"/>
    </source>
</evidence>
<dbReference type="Pfam" id="PF02806">
    <property type="entry name" value="Alpha-amylase_C"/>
    <property type="match status" value="1"/>
</dbReference>
<evidence type="ECO:0000256" key="1">
    <source>
        <dbReference type="ARBA" id="ARBA00000548"/>
    </source>
</evidence>